<keyword evidence="9" id="KW-1185">Reference proteome</keyword>
<reference evidence="8 9" key="1">
    <citation type="journal article" date="2014" name="Int. J. Syst. Evol. Microbiol.">
        <title>Complete genome sequence of Corynebacterium casei LMG S-19264T (=DSM 44701T), isolated from a smear-ripened cheese.</title>
        <authorList>
            <consortium name="US DOE Joint Genome Institute (JGI-PGF)"/>
            <person name="Walter F."/>
            <person name="Albersmeier A."/>
            <person name="Kalinowski J."/>
            <person name="Ruckert C."/>
        </authorList>
    </citation>
    <scope>NUCLEOTIDE SEQUENCE [LARGE SCALE GENOMIC DNA]</scope>
    <source>
        <strain evidence="8 9">CGMCC 1.16330</strain>
    </source>
</reference>
<dbReference type="InterPro" id="IPR013785">
    <property type="entry name" value="Aldolase_TIM"/>
</dbReference>
<dbReference type="AlphaFoldDB" id="A0A8J2ZDX2"/>
<dbReference type="Gene3D" id="3.20.20.70">
    <property type="entry name" value="Aldolase class I"/>
    <property type="match status" value="1"/>
</dbReference>
<dbReference type="InterPro" id="IPR012133">
    <property type="entry name" value="Alpha-hydoxy_acid_DH_FMN"/>
</dbReference>
<accession>A0A8J2ZDX2</accession>
<dbReference type="GO" id="GO:0004459">
    <property type="term" value="F:L-lactate dehydrogenase (NAD+) activity"/>
    <property type="evidence" value="ECO:0007669"/>
    <property type="project" value="TreeGrafter"/>
</dbReference>
<protein>
    <submittedName>
        <fullName evidence="8">Lactate dehydrogenase</fullName>
    </submittedName>
</protein>
<dbReference type="PANTHER" id="PTHR10578:SF107">
    <property type="entry name" value="2-HYDROXYACID OXIDASE 1"/>
    <property type="match status" value="1"/>
</dbReference>
<evidence type="ECO:0000256" key="4">
    <source>
        <dbReference type="ARBA" id="ARBA00023002"/>
    </source>
</evidence>
<keyword evidence="3" id="KW-0288">FMN</keyword>
<dbReference type="InterPro" id="IPR037396">
    <property type="entry name" value="FMN_HAD"/>
</dbReference>
<dbReference type="SUPFAM" id="SSF51395">
    <property type="entry name" value="FMN-linked oxidoreductases"/>
    <property type="match status" value="1"/>
</dbReference>
<proteinExistence type="inferred from homology"/>
<dbReference type="EMBL" id="BMKS01000013">
    <property type="protein sequence ID" value="GGG44574.1"/>
    <property type="molecule type" value="Genomic_DNA"/>
</dbReference>
<gene>
    <name evidence="8" type="ORF">GCM10010964_34960</name>
</gene>
<comment type="caution">
    <text evidence="8">The sequence shown here is derived from an EMBL/GenBank/DDBJ whole genome shotgun (WGS) entry which is preliminary data.</text>
</comment>
<feature type="domain" description="FMN hydroxy acid dehydrogenase" evidence="7">
    <location>
        <begin position="79"/>
        <end position="464"/>
    </location>
</feature>
<sequence>MGLVPPRRGACAARRRASNRAICPPREAAQSCRHRRRPAGAPGRDARMSGHTGTANSGGTAARAAQGWGIGQGETEAARLRRRFPTYRALQQRTRRRVPRFAYDFVAGGVGDGAPNVAHNRAAMDAVRIVPRYGMDVSRVETGVRLFGRDYAMPVGVAPMGNTGLLWPRADAILAAAAQKARIPYVSSTVANVSIEDLGRIAPDVFWFQLYGLPAEDHRLSFDLVARAERAGAHALLLTVDVPVRQKRVHDIANGLSVPFRLRPRTLLDIAASPRWAIEVLRHGQPRFENFRKYLGEGAGTGELAAFVYNNMTSGLTWEVMARIRDAWPRALILKGPMHPEDAERAIALGFDGLLVTNHGGRQLDAAPASIDVLPAIVAQARGRATVLLDGSVRSGLDVARALALGAAATLAGRAFLWSVGALGEAGGDHATASFREEISTVFAQIGARSAEEAGRATVLHPNAVPFAPVPSAAPRLEPVGAG</sequence>
<dbReference type="GO" id="GO:0010181">
    <property type="term" value="F:FMN binding"/>
    <property type="evidence" value="ECO:0007669"/>
    <property type="project" value="InterPro"/>
</dbReference>
<comment type="similarity">
    <text evidence="5">Belongs to the FMN-dependent alpha-hydroxy acid dehydrogenase family.</text>
</comment>
<evidence type="ECO:0000259" key="7">
    <source>
        <dbReference type="PROSITE" id="PS51349"/>
    </source>
</evidence>
<dbReference type="Pfam" id="PF01070">
    <property type="entry name" value="FMN_dh"/>
    <property type="match status" value="1"/>
</dbReference>
<dbReference type="PANTHER" id="PTHR10578">
    <property type="entry name" value="S -2-HYDROXY-ACID OXIDASE-RELATED"/>
    <property type="match status" value="1"/>
</dbReference>
<evidence type="ECO:0000256" key="5">
    <source>
        <dbReference type="ARBA" id="ARBA00024042"/>
    </source>
</evidence>
<keyword evidence="2" id="KW-0285">Flavoprotein</keyword>
<comment type="cofactor">
    <cofactor evidence="1">
        <name>FMN</name>
        <dbReference type="ChEBI" id="CHEBI:58210"/>
    </cofactor>
</comment>
<dbReference type="GO" id="GO:0005886">
    <property type="term" value="C:plasma membrane"/>
    <property type="evidence" value="ECO:0007669"/>
    <property type="project" value="TreeGrafter"/>
</dbReference>
<dbReference type="PROSITE" id="PS51349">
    <property type="entry name" value="FMN_HYDROXY_ACID_DH_2"/>
    <property type="match status" value="1"/>
</dbReference>
<feature type="region of interest" description="Disordered" evidence="6">
    <location>
        <begin position="24"/>
        <end position="61"/>
    </location>
</feature>
<evidence type="ECO:0000313" key="8">
    <source>
        <dbReference type="EMBL" id="GGG44574.1"/>
    </source>
</evidence>
<dbReference type="Proteomes" id="UP000597507">
    <property type="component" value="Unassembled WGS sequence"/>
</dbReference>
<dbReference type="InterPro" id="IPR000262">
    <property type="entry name" value="FMN-dep_DH"/>
</dbReference>
<evidence type="ECO:0000256" key="1">
    <source>
        <dbReference type="ARBA" id="ARBA00001917"/>
    </source>
</evidence>
<keyword evidence="4" id="KW-0560">Oxidoreductase</keyword>
<dbReference type="CDD" id="cd02809">
    <property type="entry name" value="alpha_hydroxyacid_oxid_FMN"/>
    <property type="match status" value="1"/>
</dbReference>
<evidence type="ECO:0000256" key="3">
    <source>
        <dbReference type="ARBA" id="ARBA00022643"/>
    </source>
</evidence>
<evidence type="ECO:0000256" key="2">
    <source>
        <dbReference type="ARBA" id="ARBA00022630"/>
    </source>
</evidence>
<evidence type="ECO:0000313" key="9">
    <source>
        <dbReference type="Proteomes" id="UP000597507"/>
    </source>
</evidence>
<dbReference type="GO" id="GO:0009060">
    <property type="term" value="P:aerobic respiration"/>
    <property type="evidence" value="ECO:0007669"/>
    <property type="project" value="TreeGrafter"/>
</dbReference>
<name>A0A8J2ZDX2_9PROT</name>
<evidence type="ECO:0000256" key="6">
    <source>
        <dbReference type="SAM" id="MobiDB-lite"/>
    </source>
</evidence>
<organism evidence="8 9">
    <name type="scientific">Caldovatus sediminis</name>
    <dbReference type="NCBI Taxonomy" id="2041189"/>
    <lineage>
        <taxon>Bacteria</taxon>
        <taxon>Pseudomonadati</taxon>
        <taxon>Pseudomonadota</taxon>
        <taxon>Alphaproteobacteria</taxon>
        <taxon>Acetobacterales</taxon>
        <taxon>Roseomonadaceae</taxon>
        <taxon>Caldovatus</taxon>
    </lineage>
</organism>